<reference evidence="1" key="1">
    <citation type="submission" date="2023-04" db="EMBL/GenBank/DDBJ databases">
        <title>Draft Genome sequencing of Naganishia species isolated from polar environments using Oxford Nanopore Technology.</title>
        <authorList>
            <person name="Leo P."/>
            <person name="Venkateswaran K."/>
        </authorList>
    </citation>
    <scope>NUCLEOTIDE SEQUENCE</scope>
    <source>
        <strain evidence="1">MNA-CCFEE 5261</strain>
    </source>
</reference>
<evidence type="ECO:0000313" key="1">
    <source>
        <dbReference type="EMBL" id="KAJ9095127.1"/>
    </source>
</evidence>
<gene>
    <name evidence="1" type="primary">MIC60</name>
    <name evidence="1" type="ORF">QFC19_007695</name>
</gene>
<evidence type="ECO:0000313" key="2">
    <source>
        <dbReference type="Proteomes" id="UP001241377"/>
    </source>
</evidence>
<name>A0ACC2V828_9TREE</name>
<protein>
    <submittedName>
        <fullName evidence="1">MICOS complex subunit mic60</fullName>
    </submittedName>
</protein>
<dbReference type="Proteomes" id="UP001241377">
    <property type="component" value="Unassembled WGS sequence"/>
</dbReference>
<dbReference type="EMBL" id="JASBWR010000104">
    <property type="protein sequence ID" value="KAJ9095127.1"/>
    <property type="molecule type" value="Genomic_DNA"/>
</dbReference>
<comment type="caution">
    <text evidence="1">The sequence shown here is derived from an EMBL/GenBank/DDBJ whole genome shotgun (WGS) entry which is preliminary data.</text>
</comment>
<keyword evidence="2" id="KW-1185">Reference proteome</keyword>
<sequence>MLRARFSTLRSVLTKVVTPPPVVPPVLPPPVKPPKKSFSLPKFLFLATLIGSLAYGGTLYVATKNEKVMDYVIDYQPPFYEEILRMIETGSIDEIRDAWDSLRDRISNVDFLSSKSKIDKFANDLENRGEQLIQKTRQRWGQDTAPTPHEQLQKPVETTQKLPELLPLLSYKGINESVHATVASFNELIKLIDISGPGSNDLVKAIQDNVAKLSQKVDALTASFDDELKKNLKVSQNELLSSYTKKELELTENLLHQYNTERAQLEKKLNARLEQEIASAKEAISQAAVNAVTMVRIEQTKNFEKLVKDKVDGERLGRLANLDKLSSRLDELEQFAESLEQQIVANHNRSTINRSLAELRSLISSTEGTTPKLLAPYLGQLIEAVRPINDELIDATLKEIVPLLQHESSHSILSTSQLLARWELLSPELRSASLLPPNAGLLGHFTSFVFSKLLLPVKGAKPNGKDIESVIGRVEANLVRNELDLAVEEAASLKGWPRKLADDWVVEARKRLEAEFLLGLIEGEVRLL</sequence>
<organism evidence="1 2">
    <name type="scientific">Naganishia cerealis</name>
    <dbReference type="NCBI Taxonomy" id="610337"/>
    <lineage>
        <taxon>Eukaryota</taxon>
        <taxon>Fungi</taxon>
        <taxon>Dikarya</taxon>
        <taxon>Basidiomycota</taxon>
        <taxon>Agaricomycotina</taxon>
        <taxon>Tremellomycetes</taxon>
        <taxon>Filobasidiales</taxon>
        <taxon>Filobasidiaceae</taxon>
        <taxon>Naganishia</taxon>
    </lineage>
</organism>
<proteinExistence type="predicted"/>
<accession>A0ACC2V828</accession>